<dbReference type="Pfam" id="PF17195">
    <property type="entry name" value="DUF5132"/>
    <property type="match status" value="1"/>
</dbReference>
<evidence type="ECO:0000313" key="3">
    <source>
        <dbReference type="EMBL" id="MBR1136457.1"/>
    </source>
</evidence>
<comment type="caution">
    <text evidence="3">The sequence shown here is derived from an EMBL/GenBank/DDBJ whole genome shotgun (WGS) entry which is preliminary data.</text>
</comment>
<feature type="transmembrane region" description="Helical" evidence="2">
    <location>
        <begin position="39"/>
        <end position="69"/>
    </location>
</feature>
<keyword evidence="4" id="KW-1185">Reference proteome</keyword>
<name>A0ABS5G558_9BRAD</name>
<accession>A0ABS5G558</accession>
<evidence type="ECO:0000256" key="1">
    <source>
        <dbReference type="SAM" id="MobiDB-lite"/>
    </source>
</evidence>
<evidence type="ECO:0000313" key="4">
    <source>
        <dbReference type="Proteomes" id="UP001314635"/>
    </source>
</evidence>
<feature type="compositionally biased region" description="Polar residues" evidence="1">
    <location>
        <begin position="1"/>
        <end position="12"/>
    </location>
</feature>
<keyword evidence="2" id="KW-0812">Transmembrane</keyword>
<dbReference type="RefSeq" id="WP_012041823.1">
    <property type="nucleotide sequence ID" value="NZ_JAFCLK010000010.1"/>
</dbReference>
<evidence type="ECO:0000256" key="2">
    <source>
        <dbReference type="SAM" id="Phobius"/>
    </source>
</evidence>
<keyword evidence="2" id="KW-0472">Membrane</keyword>
<keyword evidence="2" id="KW-1133">Transmembrane helix</keyword>
<dbReference type="InterPro" id="IPR033456">
    <property type="entry name" value="DUF5132"/>
</dbReference>
<feature type="compositionally biased region" description="Basic and acidic residues" evidence="1">
    <location>
        <begin position="15"/>
        <end position="29"/>
    </location>
</feature>
<sequence>MPTGNGQASFSTDEAAPREAEAHEGHVREGEEDSGLRTAVATVAVVAVGAAVFEAALLPGIALGVAAVAAPKYFPRLAGALNPLFKSTVRGTYKLAQKSKEMFAEAQEQVHDIVAEVKAENEAAAKEPAADEPPTKHAA</sequence>
<gene>
    <name evidence="3" type="ORF">JQ619_11820</name>
</gene>
<dbReference type="Proteomes" id="UP001314635">
    <property type="component" value="Unassembled WGS sequence"/>
</dbReference>
<organism evidence="3 4">
    <name type="scientific">Bradyrhizobium denitrificans</name>
    <dbReference type="NCBI Taxonomy" id="2734912"/>
    <lineage>
        <taxon>Bacteria</taxon>
        <taxon>Pseudomonadati</taxon>
        <taxon>Pseudomonadota</taxon>
        <taxon>Alphaproteobacteria</taxon>
        <taxon>Hyphomicrobiales</taxon>
        <taxon>Nitrobacteraceae</taxon>
        <taxon>Bradyrhizobium</taxon>
    </lineage>
</organism>
<feature type="region of interest" description="Disordered" evidence="1">
    <location>
        <begin position="1"/>
        <end position="36"/>
    </location>
</feature>
<protein>
    <submittedName>
        <fullName evidence="3">DUF5132 domain-containing protein</fullName>
    </submittedName>
</protein>
<reference evidence="4" key="1">
    <citation type="journal article" date="2021" name="ISME J.">
        <title>Evolutionary origin and ecological implication of a unique nif island in free-living Bradyrhizobium lineages.</title>
        <authorList>
            <person name="Tao J."/>
        </authorList>
    </citation>
    <scope>NUCLEOTIDE SEQUENCE [LARGE SCALE GENOMIC DNA]</scope>
    <source>
        <strain evidence="4">SZCCT0094</strain>
    </source>
</reference>
<dbReference type="EMBL" id="JAFCLK010000010">
    <property type="protein sequence ID" value="MBR1136457.1"/>
    <property type="molecule type" value="Genomic_DNA"/>
</dbReference>
<proteinExistence type="predicted"/>